<comment type="caution">
    <text evidence="1">The sequence shown here is derived from an EMBL/GenBank/DDBJ whole genome shotgun (WGS) entry which is preliminary data.</text>
</comment>
<reference evidence="1 2" key="1">
    <citation type="submission" date="2020-02" db="EMBL/GenBank/DDBJ databases">
        <title>Out from the shadows clarifying the taxonomy of the family Cryomorphaceae and related taxa by utilizing the GTDB taxonomic framework.</title>
        <authorList>
            <person name="Bowman J.P."/>
        </authorList>
    </citation>
    <scope>NUCLEOTIDE SEQUENCE [LARGE SCALE GENOMIC DNA]</scope>
    <source>
        <strain evidence="1 2">QSSC 1-22</strain>
    </source>
</reference>
<protein>
    <submittedName>
        <fullName evidence="1">Abi family protein</fullName>
    </submittedName>
</protein>
<dbReference type="AlphaFoldDB" id="A0A7K3WVJ0"/>
<accession>A0A7K3WVJ0</accession>
<dbReference type="Pfam" id="PF07751">
    <property type="entry name" value="Abi_2"/>
    <property type="match status" value="1"/>
</dbReference>
<dbReference type="EMBL" id="JAAGVY010000073">
    <property type="protein sequence ID" value="NEN25719.1"/>
    <property type="molecule type" value="Genomic_DNA"/>
</dbReference>
<dbReference type="Proteomes" id="UP000486602">
    <property type="component" value="Unassembled WGS sequence"/>
</dbReference>
<sequence>MGDIGTAKEFLRNISYFRLQGFWWEFHIDKENHKFRAGIRFETIINLYTFDSKFRLILFDALERIEVAIRTKLVYYLSIELGQWWIENESNFYSKEFHQESLSEIDKELSRTKEIFIKSHYRKYGDNYRPPAYKTLEIVSFGCLSKLYSNLNHTIKAKDRIAKEFNLPNHHFLRSWLKTFNIVRNIITHHSRIWNRNIDSPPRLLYKTEYDFIDSPKNENSMYHCMSYILYILNKVSAGHGIKERIIILIEDSDFINLTEMGIPDDWRDQNIWK</sequence>
<name>A0A7K3WVJ0_9FLAO</name>
<evidence type="ECO:0000313" key="2">
    <source>
        <dbReference type="Proteomes" id="UP000486602"/>
    </source>
</evidence>
<gene>
    <name evidence="1" type="ORF">G3O08_19705</name>
</gene>
<proteinExistence type="predicted"/>
<evidence type="ECO:0000313" key="1">
    <source>
        <dbReference type="EMBL" id="NEN25719.1"/>
    </source>
</evidence>
<dbReference type="InterPro" id="IPR011664">
    <property type="entry name" value="Abi_system_AbiD/AbiF-like"/>
</dbReference>
<keyword evidence="2" id="KW-1185">Reference proteome</keyword>
<organism evidence="1 2">
    <name type="scientific">Cryomorpha ignava</name>
    <dbReference type="NCBI Taxonomy" id="101383"/>
    <lineage>
        <taxon>Bacteria</taxon>
        <taxon>Pseudomonadati</taxon>
        <taxon>Bacteroidota</taxon>
        <taxon>Flavobacteriia</taxon>
        <taxon>Flavobacteriales</taxon>
        <taxon>Cryomorphaceae</taxon>
        <taxon>Cryomorpha</taxon>
    </lineage>
</organism>